<keyword evidence="2" id="KW-1185">Reference proteome</keyword>
<dbReference type="KEGG" id="amob:HG15A2_45390"/>
<name>A0A517N235_9BACT</name>
<reference evidence="1 2" key="1">
    <citation type="submission" date="2019-02" db="EMBL/GenBank/DDBJ databases">
        <title>Deep-cultivation of Planctomycetes and their phenomic and genomic characterization uncovers novel biology.</title>
        <authorList>
            <person name="Wiegand S."/>
            <person name="Jogler M."/>
            <person name="Boedeker C."/>
            <person name="Pinto D."/>
            <person name="Vollmers J."/>
            <person name="Rivas-Marin E."/>
            <person name="Kohn T."/>
            <person name="Peeters S.H."/>
            <person name="Heuer A."/>
            <person name="Rast P."/>
            <person name="Oberbeckmann S."/>
            <person name="Bunk B."/>
            <person name="Jeske O."/>
            <person name="Meyerdierks A."/>
            <person name="Storesund J.E."/>
            <person name="Kallscheuer N."/>
            <person name="Luecker S."/>
            <person name="Lage O.M."/>
            <person name="Pohl T."/>
            <person name="Merkel B.J."/>
            <person name="Hornburger P."/>
            <person name="Mueller R.-W."/>
            <person name="Bruemmer F."/>
            <person name="Labrenz M."/>
            <person name="Spormann A.M."/>
            <person name="Op den Camp H."/>
            <person name="Overmann J."/>
            <person name="Amann R."/>
            <person name="Jetten M.S.M."/>
            <person name="Mascher T."/>
            <person name="Medema M.H."/>
            <person name="Devos D.P."/>
            <person name="Kaster A.-K."/>
            <person name="Ovreas L."/>
            <person name="Rohde M."/>
            <person name="Galperin M.Y."/>
            <person name="Jogler C."/>
        </authorList>
    </citation>
    <scope>NUCLEOTIDE SEQUENCE [LARGE SCALE GENOMIC DNA]</scope>
    <source>
        <strain evidence="1 2">HG15A2</strain>
    </source>
</reference>
<evidence type="ECO:0000313" key="1">
    <source>
        <dbReference type="EMBL" id="QDT01197.1"/>
    </source>
</evidence>
<protein>
    <submittedName>
        <fullName evidence="1">Uncharacterized protein</fullName>
    </submittedName>
</protein>
<dbReference type="EMBL" id="CP036263">
    <property type="protein sequence ID" value="QDT01197.1"/>
    <property type="molecule type" value="Genomic_DNA"/>
</dbReference>
<gene>
    <name evidence="1" type="ORF">HG15A2_45390</name>
</gene>
<dbReference type="RefSeq" id="WP_145063217.1">
    <property type="nucleotide sequence ID" value="NZ_CP036263.1"/>
</dbReference>
<evidence type="ECO:0000313" key="2">
    <source>
        <dbReference type="Proteomes" id="UP000319852"/>
    </source>
</evidence>
<dbReference type="Proteomes" id="UP000319852">
    <property type="component" value="Chromosome"/>
</dbReference>
<sequence>MKTSFEGIVSSGGLQLDESVDLADQCRVHVTVIPINECPQKWAESLSNLEELRSSEPIRSGGLRYSREQLNERD</sequence>
<dbReference type="AlphaFoldDB" id="A0A517N235"/>
<accession>A0A517N235</accession>
<organism evidence="1 2">
    <name type="scientific">Adhaeretor mobilis</name>
    <dbReference type="NCBI Taxonomy" id="1930276"/>
    <lineage>
        <taxon>Bacteria</taxon>
        <taxon>Pseudomonadati</taxon>
        <taxon>Planctomycetota</taxon>
        <taxon>Planctomycetia</taxon>
        <taxon>Pirellulales</taxon>
        <taxon>Lacipirellulaceae</taxon>
        <taxon>Adhaeretor</taxon>
    </lineage>
</organism>
<proteinExistence type="predicted"/>